<reference evidence="8 9" key="1">
    <citation type="submission" date="2016-02" db="EMBL/GenBank/DDBJ databases">
        <title>Complete genome sequence and transcriptome regulation of the pentose utilising yeast Sugiyamaella lignohabitans.</title>
        <authorList>
            <person name="Bellasio M."/>
            <person name="Peymann A."/>
            <person name="Valli M."/>
            <person name="Sipitzky M."/>
            <person name="Graf A."/>
            <person name="Sauer M."/>
            <person name="Marx H."/>
            <person name="Mattanovich D."/>
        </authorList>
    </citation>
    <scope>NUCLEOTIDE SEQUENCE [LARGE SCALE GENOMIC DNA]</scope>
    <source>
        <strain evidence="8 9">CBS 10342</strain>
    </source>
</reference>
<dbReference type="RefSeq" id="XP_018734484.1">
    <property type="nucleotide sequence ID" value="XM_018879321.1"/>
</dbReference>
<accession>A0A161HI22</accession>
<feature type="domain" description="Major facilitator superfamily (MFS) profile" evidence="7">
    <location>
        <begin position="115"/>
        <end position="540"/>
    </location>
</feature>
<name>A0A161HI22_9ASCO</name>
<evidence type="ECO:0000256" key="1">
    <source>
        <dbReference type="ARBA" id="ARBA00004141"/>
    </source>
</evidence>
<feature type="transmembrane region" description="Helical" evidence="6">
    <location>
        <begin position="238"/>
        <end position="262"/>
    </location>
</feature>
<feature type="transmembrane region" description="Helical" evidence="6">
    <location>
        <begin position="210"/>
        <end position="231"/>
    </location>
</feature>
<dbReference type="InterPro" id="IPR011701">
    <property type="entry name" value="MFS"/>
</dbReference>
<dbReference type="GO" id="GO:0005886">
    <property type="term" value="C:plasma membrane"/>
    <property type="evidence" value="ECO:0007669"/>
    <property type="project" value="TreeGrafter"/>
</dbReference>
<evidence type="ECO:0000313" key="8">
    <source>
        <dbReference type="EMBL" id="ANB12007.1"/>
    </source>
</evidence>
<feature type="transmembrane region" description="Helical" evidence="6">
    <location>
        <begin position="381"/>
        <end position="401"/>
    </location>
</feature>
<dbReference type="Pfam" id="PF07690">
    <property type="entry name" value="MFS_1"/>
    <property type="match status" value="1"/>
</dbReference>
<dbReference type="InterPro" id="IPR036259">
    <property type="entry name" value="MFS_trans_sf"/>
</dbReference>
<keyword evidence="5 6" id="KW-0472">Membrane</keyword>
<evidence type="ECO:0000256" key="3">
    <source>
        <dbReference type="ARBA" id="ARBA00022692"/>
    </source>
</evidence>
<evidence type="ECO:0000256" key="5">
    <source>
        <dbReference type="ARBA" id="ARBA00023136"/>
    </source>
</evidence>
<feature type="transmembrane region" description="Helical" evidence="6">
    <location>
        <begin position="117"/>
        <end position="138"/>
    </location>
</feature>
<dbReference type="AlphaFoldDB" id="A0A161HI22"/>
<dbReference type="OrthoDB" id="5376138at2759"/>
<proteinExistence type="predicted"/>
<keyword evidence="2" id="KW-0813">Transport</keyword>
<dbReference type="EMBL" id="CP014501">
    <property type="protein sequence ID" value="ANB12007.1"/>
    <property type="molecule type" value="Genomic_DNA"/>
</dbReference>
<feature type="transmembrane region" description="Helical" evidence="6">
    <location>
        <begin position="486"/>
        <end position="505"/>
    </location>
</feature>
<feature type="transmembrane region" description="Helical" evidence="6">
    <location>
        <begin position="150"/>
        <end position="172"/>
    </location>
</feature>
<dbReference type="InterPro" id="IPR020846">
    <property type="entry name" value="MFS_dom"/>
</dbReference>
<keyword evidence="9" id="KW-1185">Reference proteome</keyword>
<protein>
    <submittedName>
        <fullName evidence="8">Tpo1p</fullName>
    </submittedName>
</protein>
<dbReference type="KEGG" id="slb:AWJ20_238"/>
<evidence type="ECO:0000313" key="9">
    <source>
        <dbReference type="Proteomes" id="UP000189580"/>
    </source>
</evidence>
<organism evidence="8 9">
    <name type="scientific">Sugiyamaella lignohabitans</name>
    <dbReference type="NCBI Taxonomy" id="796027"/>
    <lineage>
        <taxon>Eukaryota</taxon>
        <taxon>Fungi</taxon>
        <taxon>Dikarya</taxon>
        <taxon>Ascomycota</taxon>
        <taxon>Saccharomycotina</taxon>
        <taxon>Dipodascomycetes</taxon>
        <taxon>Dipodascales</taxon>
        <taxon>Trichomonascaceae</taxon>
        <taxon>Sugiyamaella</taxon>
    </lineage>
</organism>
<keyword evidence="3 6" id="KW-0812">Transmembrane</keyword>
<dbReference type="PANTHER" id="PTHR23502">
    <property type="entry name" value="MAJOR FACILITATOR SUPERFAMILY"/>
    <property type="match status" value="1"/>
</dbReference>
<feature type="transmembrane region" description="Helical" evidence="6">
    <location>
        <begin position="268"/>
        <end position="289"/>
    </location>
</feature>
<evidence type="ECO:0000256" key="6">
    <source>
        <dbReference type="SAM" id="Phobius"/>
    </source>
</evidence>
<feature type="transmembrane region" description="Helical" evidence="6">
    <location>
        <begin position="343"/>
        <end position="369"/>
    </location>
</feature>
<keyword evidence="4 6" id="KW-1133">Transmembrane helix</keyword>
<dbReference type="GeneID" id="30034284"/>
<feature type="transmembrane region" description="Helical" evidence="6">
    <location>
        <begin position="517"/>
        <end position="535"/>
    </location>
</feature>
<gene>
    <name evidence="8" type="primary">TPO1</name>
    <name evidence="8" type="ORF">AWJ20_238</name>
</gene>
<feature type="transmembrane region" description="Helical" evidence="6">
    <location>
        <begin position="179"/>
        <end position="198"/>
    </location>
</feature>
<feature type="transmembrane region" description="Helical" evidence="6">
    <location>
        <begin position="450"/>
        <end position="474"/>
    </location>
</feature>
<dbReference type="SUPFAM" id="SSF103473">
    <property type="entry name" value="MFS general substrate transporter"/>
    <property type="match status" value="1"/>
</dbReference>
<dbReference type="Proteomes" id="UP000189580">
    <property type="component" value="Chromosome a"/>
</dbReference>
<dbReference type="Gene3D" id="1.20.1250.20">
    <property type="entry name" value="MFS general substrate transporter like domains"/>
    <property type="match status" value="1"/>
</dbReference>
<dbReference type="PROSITE" id="PS50850">
    <property type="entry name" value="MFS"/>
    <property type="match status" value="1"/>
</dbReference>
<sequence>MKISEVARVQTEFSDVESGLAYADARGEAENKPGELPGELRVSHSHRDNIFESFSGDHSEENNNTKSEFDVETFSTAPAEVTSESSTAEPTLLTAFERGDPDDPHNYPIWRKVCHSLVLVCMCFITAMSSAMYTPALVDIETKYNISRELALLSTGMVLVGYSFGPIIWSGVNEAFGRWYAWTVGFAIFLLFQIPTGLDPNFQTLLIGRFFQGFFGVSTLVTFGGAMSDVWDYSTRSYAAAAAVFAIFAAPALGPVISSFFIKWVSFGWISWIIIILGGVVLTLDILFIKETFPPVLLRNKAVKLRKEGHNVCAPLEAIPPTLKNLTTKYAIRPFIMLVEDKALGFLCVYAGISYGLLYTVLAALPVTFSTYRKFSFIPTYLPSISLLVGVAMTSTFISATNRNYVRALKMSGAMVLPDQRLKPMMLAAPLLPVGLFIFAWTAPFRHVHWIAPVIGSAIVGFSTSTIFISSISYMIESYKQYATSAFALNAIIRSLVAVLLLLVFSRMVEAMTLQGTFSFFGGVAILIAPGPFILHRNGDKWRKASKWA</sequence>
<dbReference type="GO" id="GO:0022857">
    <property type="term" value="F:transmembrane transporter activity"/>
    <property type="evidence" value="ECO:0007669"/>
    <property type="project" value="InterPro"/>
</dbReference>
<feature type="transmembrane region" description="Helical" evidence="6">
    <location>
        <begin position="422"/>
        <end position="444"/>
    </location>
</feature>
<evidence type="ECO:0000259" key="7">
    <source>
        <dbReference type="PROSITE" id="PS50850"/>
    </source>
</evidence>
<comment type="subcellular location">
    <subcellularLocation>
        <location evidence="1">Membrane</location>
        <topology evidence="1">Multi-pass membrane protein</topology>
    </subcellularLocation>
</comment>
<evidence type="ECO:0000256" key="4">
    <source>
        <dbReference type="ARBA" id="ARBA00022989"/>
    </source>
</evidence>
<dbReference type="PANTHER" id="PTHR23502:SF132">
    <property type="entry name" value="POLYAMINE TRANSPORTER 2-RELATED"/>
    <property type="match status" value="1"/>
</dbReference>
<evidence type="ECO:0000256" key="2">
    <source>
        <dbReference type="ARBA" id="ARBA00022448"/>
    </source>
</evidence>